<dbReference type="InterPro" id="IPR005149">
    <property type="entry name" value="Tscrpt_reg_PadR_N"/>
</dbReference>
<dbReference type="PANTHER" id="PTHR33169">
    <property type="entry name" value="PADR-FAMILY TRANSCRIPTIONAL REGULATOR"/>
    <property type="match status" value="1"/>
</dbReference>
<organism evidence="3">
    <name type="scientific">uncultured Nocardioidaceae bacterium</name>
    <dbReference type="NCBI Taxonomy" id="253824"/>
    <lineage>
        <taxon>Bacteria</taxon>
        <taxon>Bacillati</taxon>
        <taxon>Actinomycetota</taxon>
        <taxon>Actinomycetes</taxon>
        <taxon>Propionibacteriales</taxon>
        <taxon>Nocardioidaceae</taxon>
        <taxon>environmental samples</taxon>
    </lineage>
</organism>
<dbReference type="PANTHER" id="PTHR33169:SF26">
    <property type="entry name" value="CONSERVED PROTEIN"/>
    <property type="match status" value="1"/>
</dbReference>
<protein>
    <submittedName>
        <fullName evidence="3">Transcriptional regulator, PadR family</fullName>
    </submittedName>
</protein>
<dbReference type="InterPro" id="IPR036388">
    <property type="entry name" value="WH-like_DNA-bd_sf"/>
</dbReference>
<sequence>MTRRGETLELAVLGLLHENPMHGYELRKQLNLTLGWGRVLSYGSLYPALKKMLKAGWITEHVTAPEAGAVVSRRQRIVYELTPAGDEQFAKVMSDAGPTTWEDDNFDVRFAFFGRTDREIRLRILEGRRARMEERLAHAQQQLARSRETDSYAVELLRHSLESVQREVHWLSSLIAVERNGGSMRDQLSKPTETN</sequence>
<gene>
    <name evidence="3" type="ORF">AVDCRST_MAG47-747</name>
</gene>
<name>A0A6J4MV00_9ACTN</name>
<proteinExistence type="predicted"/>
<dbReference type="EMBL" id="CADCUK010000055">
    <property type="protein sequence ID" value="CAA9367473.1"/>
    <property type="molecule type" value="Genomic_DNA"/>
</dbReference>
<keyword evidence="1" id="KW-0175">Coiled coil</keyword>
<evidence type="ECO:0000313" key="3">
    <source>
        <dbReference type="EMBL" id="CAA9367473.1"/>
    </source>
</evidence>
<dbReference type="SUPFAM" id="SSF46785">
    <property type="entry name" value="Winged helix' DNA-binding domain"/>
    <property type="match status" value="1"/>
</dbReference>
<feature type="domain" description="Transcription regulator PadR N-terminal" evidence="2">
    <location>
        <begin position="12"/>
        <end position="90"/>
    </location>
</feature>
<evidence type="ECO:0000259" key="2">
    <source>
        <dbReference type="Pfam" id="PF03551"/>
    </source>
</evidence>
<reference evidence="3" key="1">
    <citation type="submission" date="2020-02" db="EMBL/GenBank/DDBJ databases">
        <authorList>
            <person name="Meier V. D."/>
        </authorList>
    </citation>
    <scope>NUCLEOTIDE SEQUENCE</scope>
    <source>
        <strain evidence="3">AVDCRST_MAG47</strain>
    </source>
</reference>
<dbReference type="InterPro" id="IPR036390">
    <property type="entry name" value="WH_DNA-bd_sf"/>
</dbReference>
<feature type="coiled-coil region" evidence="1">
    <location>
        <begin position="122"/>
        <end position="149"/>
    </location>
</feature>
<dbReference type="InterPro" id="IPR052509">
    <property type="entry name" value="Metal_resp_DNA-bind_regulator"/>
</dbReference>
<dbReference type="Pfam" id="PF03551">
    <property type="entry name" value="PadR"/>
    <property type="match status" value="1"/>
</dbReference>
<accession>A0A6J4MV00</accession>
<dbReference type="Gene3D" id="1.10.10.10">
    <property type="entry name" value="Winged helix-like DNA-binding domain superfamily/Winged helix DNA-binding domain"/>
    <property type="match status" value="1"/>
</dbReference>
<evidence type="ECO:0000256" key="1">
    <source>
        <dbReference type="SAM" id="Coils"/>
    </source>
</evidence>
<dbReference type="AlphaFoldDB" id="A0A6J4MV00"/>